<comment type="catalytic activity">
    <reaction evidence="7">
        <text>a (3R)-hydroxyacyl-[ACP] + NADP(+) = a 3-oxoacyl-[ACP] + NADPH + H(+)</text>
        <dbReference type="Rhea" id="RHEA:17397"/>
        <dbReference type="Rhea" id="RHEA-COMP:9916"/>
        <dbReference type="Rhea" id="RHEA-COMP:9945"/>
        <dbReference type="ChEBI" id="CHEBI:15378"/>
        <dbReference type="ChEBI" id="CHEBI:57783"/>
        <dbReference type="ChEBI" id="CHEBI:58349"/>
        <dbReference type="ChEBI" id="CHEBI:78776"/>
        <dbReference type="ChEBI" id="CHEBI:78827"/>
        <dbReference type="EC" id="1.1.1.100"/>
    </reaction>
</comment>
<dbReference type="GO" id="GO:0006633">
    <property type="term" value="P:fatty acid biosynthetic process"/>
    <property type="evidence" value="ECO:0007669"/>
    <property type="project" value="TreeGrafter"/>
</dbReference>
<evidence type="ECO:0000256" key="2">
    <source>
        <dbReference type="ARBA" id="ARBA00006484"/>
    </source>
</evidence>
<comment type="function">
    <text evidence="1">Catalyzes the NADPH-dependent reduction of beta-ketoacyl-ACP substrates to beta-hydroxyacyl-ACP products, the first reductive step in the elongation cycle of fatty acid biosynthesis.</text>
</comment>
<dbReference type="RefSeq" id="WP_104003431.1">
    <property type="nucleotide sequence ID" value="NZ_FNVQ01000002.1"/>
</dbReference>
<name>A0A1H6B173_9GAMM</name>
<comment type="similarity">
    <text evidence="2">Belongs to the short-chain dehydrogenases/reductases (SDR) family.</text>
</comment>
<evidence type="ECO:0000313" key="10">
    <source>
        <dbReference type="Proteomes" id="UP000236745"/>
    </source>
</evidence>
<organism evidence="9 10">
    <name type="scientific">Marinobacterium lutimaris</name>
    <dbReference type="NCBI Taxonomy" id="568106"/>
    <lineage>
        <taxon>Bacteria</taxon>
        <taxon>Pseudomonadati</taxon>
        <taxon>Pseudomonadota</taxon>
        <taxon>Gammaproteobacteria</taxon>
        <taxon>Oceanospirillales</taxon>
        <taxon>Oceanospirillaceae</taxon>
        <taxon>Marinobacterium</taxon>
    </lineage>
</organism>
<gene>
    <name evidence="9" type="ORF">SAMN05444390_102335</name>
</gene>
<accession>A0A1H6B173</accession>
<proteinExistence type="inferred from homology"/>
<dbReference type="SMART" id="SM00822">
    <property type="entry name" value="PKS_KR"/>
    <property type="match status" value="1"/>
</dbReference>
<dbReference type="CDD" id="cd05333">
    <property type="entry name" value="BKR_SDR_c"/>
    <property type="match status" value="1"/>
</dbReference>
<evidence type="ECO:0000313" key="9">
    <source>
        <dbReference type="EMBL" id="SEG54623.1"/>
    </source>
</evidence>
<evidence type="ECO:0000256" key="1">
    <source>
        <dbReference type="ARBA" id="ARBA00002607"/>
    </source>
</evidence>
<dbReference type="Gene3D" id="3.40.50.720">
    <property type="entry name" value="NAD(P)-binding Rossmann-like Domain"/>
    <property type="match status" value="1"/>
</dbReference>
<dbReference type="InterPro" id="IPR057326">
    <property type="entry name" value="KR_dom"/>
</dbReference>
<keyword evidence="10" id="KW-1185">Reference proteome</keyword>
<dbReference type="SUPFAM" id="SSF51735">
    <property type="entry name" value="NAD(P)-binding Rossmann-fold domains"/>
    <property type="match status" value="1"/>
</dbReference>
<dbReference type="PROSITE" id="PS00061">
    <property type="entry name" value="ADH_SHORT"/>
    <property type="match status" value="1"/>
</dbReference>
<dbReference type="PRINTS" id="PR00081">
    <property type="entry name" value="GDHRDH"/>
</dbReference>
<dbReference type="NCBIfam" id="NF004198">
    <property type="entry name" value="PRK05653.1-3"/>
    <property type="match status" value="1"/>
</dbReference>
<dbReference type="PANTHER" id="PTHR42760:SF83">
    <property type="entry name" value="(3R)-3-HYDROXYACYL-COA DEHYDROGENASE"/>
    <property type="match status" value="1"/>
</dbReference>
<dbReference type="Proteomes" id="UP000236745">
    <property type="component" value="Unassembled WGS sequence"/>
</dbReference>
<dbReference type="InterPro" id="IPR002347">
    <property type="entry name" value="SDR_fam"/>
</dbReference>
<dbReference type="InterPro" id="IPR036291">
    <property type="entry name" value="NAD(P)-bd_dom_sf"/>
</dbReference>
<dbReference type="PANTHER" id="PTHR42760">
    <property type="entry name" value="SHORT-CHAIN DEHYDROGENASES/REDUCTASES FAMILY MEMBER"/>
    <property type="match status" value="1"/>
</dbReference>
<keyword evidence="4" id="KW-0521">NADP</keyword>
<protein>
    <recommendedName>
        <fullName evidence="3">3-oxoacyl-[acyl-carrier-protein] reductase FabG</fullName>
    </recommendedName>
    <alternativeName>
        <fullName evidence="6">Beta-ketoacyl-ACP reductase</fullName>
    </alternativeName>
</protein>
<reference evidence="9 10" key="1">
    <citation type="submission" date="2016-10" db="EMBL/GenBank/DDBJ databases">
        <authorList>
            <person name="de Groot N.N."/>
        </authorList>
    </citation>
    <scope>NUCLEOTIDE SEQUENCE [LARGE SCALE GENOMIC DNA]</scope>
    <source>
        <strain evidence="9 10">DSM 22012</strain>
    </source>
</reference>
<dbReference type="InterPro" id="IPR020904">
    <property type="entry name" value="Sc_DH/Rdtase_CS"/>
</dbReference>
<dbReference type="NCBIfam" id="NF005559">
    <property type="entry name" value="PRK07231.1"/>
    <property type="match status" value="1"/>
</dbReference>
<dbReference type="GO" id="GO:0048038">
    <property type="term" value="F:quinone binding"/>
    <property type="evidence" value="ECO:0007669"/>
    <property type="project" value="TreeGrafter"/>
</dbReference>
<dbReference type="OrthoDB" id="9804774at2"/>
<dbReference type="FunFam" id="3.40.50.720:FF:000115">
    <property type="entry name" value="3-oxoacyl-[acyl-carrier-protein] reductase FabG"/>
    <property type="match status" value="1"/>
</dbReference>
<dbReference type="PRINTS" id="PR00080">
    <property type="entry name" value="SDRFAMILY"/>
</dbReference>
<dbReference type="GO" id="GO:0004316">
    <property type="term" value="F:3-oxoacyl-[acyl-carrier-protein] reductase (NADPH) activity"/>
    <property type="evidence" value="ECO:0007669"/>
    <property type="project" value="UniProtKB-EC"/>
</dbReference>
<keyword evidence="5" id="KW-0560">Oxidoreductase</keyword>
<feature type="domain" description="Ketoreductase" evidence="8">
    <location>
        <begin position="6"/>
        <end position="185"/>
    </location>
</feature>
<sequence length="246" mass="25915">MRLQDKVCIVTGSANGIGLATARKFAGEGAVVIVCDLEIDQVEAARQELRADGGRVEGYRVDVSDRASVDAMVEAIKQRYGRIDVLVNNAGITRDASLLKMSEAQFDAVISVNLKGTFNCTQAVAASMVEQGAGAIINTSSISGIYGNFGQSNYSASKAGVIGMTKTWARELGPKGVRVNAIVPGAVATDILKTVPQKILEQVENACWQRRIGRPEELANAYAFLASDEASYINGAVLEVSGGVSA</sequence>
<evidence type="ECO:0000256" key="6">
    <source>
        <dbReference type="ARBA" id="ARBA00029899"/>
    </source>
</evidence>
<evidence type="ECO:0000256" key="5">
    <source>
        <dbReference type="ARBA" id="ARBA00023002"/>
    </source>
</evidence>
<dbReference type="NCBIfam" id="NF009466">
    <property type="entry name" value="PRK12826.1-2"/>
    <property type="match status" value="1"/>
</dbReference>
<dbReference type="AlphaFoldDB" id="A0A1H6B173"/>
<dbReference type="EMBL" id="FNVQ01000002">
    <property type="protein sequence ID" value="SEG54623.1"/>
    <property type="molecule type" value="Genomic_DNA"/>
</dbReference>
<evidence type="ECO:0000256" key="7">
    <source>
        <dbReference type="ARBA" id="ARBA00048508"/>
    </source>
</evidence>
<dbReference type="Pfam" id="PF13561">
    <property type="entry name" value="adh_short_C2"/>
    <property type="match status" value="1"/>
</dbReference>
<evidence type="ECO:0000256" key="3">
    <source>
        <dbReference type="ARBA" id="ARBA00017650"/>
    </source>
</evidence>
<evidence type="ECO:0000259" key="8">
    <source>
        <dbReference type="SMART" id="SM00822"/>
    </source>
</evidence>
<evidence type="ECO:0000256" key="4">
    <source>
        <dbReference type="ARBA" id="ARBA00022857"/>
    </source>
</evidence>